<dbReference type="Pfam" id="PF23096">
    <property type="entry name" value="HEAT_PSME4"/>
    <property type="match status" value="1"/>
</dbReference>
<dbReference type="InterPro" id="IPR021843">
    <property type="entry name" value="PSME4_C"/>
</dbReference>
<feature type="domain" description="Proteasome activator complex subunit 4-like HEAT repeat-like" evidence="11">
    <location>
        <begin position="1198"/>
        <end position="1481"/>
    </location>
</feature>
<name>A0ABU7DWZ4_9TELE</name>
<dbReference type="EMBL" id="JAHUTJ010041069">
    <property type="protein sequence ID" value="MED6279573.1"/>
    <property type="molecule type" value="Genomic_DNA"/>
</dbReference>
<evidence type="ECO:0000259" key="10">
    <source>
        <dbReference type="Pfam" id="PF16507"/>
    </source>
</evidence>
<evidence type="ECO:0000259" key="11">
    <source>
        <dbReference type="Pfam" id="PF23096"/>
    </source>
</evidence>
<evidence type="ECO:0000256" key="2">
    <source>
        <dbReference type="ARBA" id="ARBA00004496"/>
    </source>
</evidence>
<dbReference type="InterPro" id="IPR032430">
    <property type="entry name" value="Blm10_mid"/>
</dbReference>
<dbReference type="Pfam" id="PF16507">
    <property type="entry name" value="HEAT_PSME4_mid"/>
    <property type="match status" value="1"/>
</dbReference>
<feature type="domain" description="Proteasome activator Blm10 middle HEAT repeats region" evidence="10">
    <location>
        <begin position="347"/>
        <end position="840"/>
    </location>
</feature>
<keyword evidence="13" id="KW-1185">Reference proteome</keyword>
<feature type="domain" description="Proteasome activator complex subunit 4 C-terminal" evidence="9">
    <location>
        <begin position="1759"/>
        <end position="1802"/>
    </location>
</feature>
<comment type="subcellular location">
    <subcellularLocation>
        <location evidence="2">Cytoplasm</location>
    </subcellularLocation>
    <subcellularLocation>
        <location evidence="1">Nucleus speckle</location>
    </subcellularLocation>
</comment>
<evidence type="ECO:0000313" key="13">
    <source>
        <dbReference type="Proteomes" id="UP001352852"/>
    </source>
</evidence>
<protein>
    <submittedName>
        <fullName evidence="12">Proteasome activator complex subunit 4B</fullName>
    </submittedName>
</protein>
<evidence type="ECO:0000256" key="8">
    <source>
        <dbReference type="ARBA" id="ARBA00023242"/>
    </source>
</evidence>
<dbReference type="PANTHER" id="PTHR32170:SF3">
    <property type="entry name" value="PROTEASOME ACTIVATOR COMPLEX SUBUNIT 4"/>
    <property type="match status" value="1"/>
</dbReference>
<organism evidence="12 13">
    <name type="scientific">Characodon lateralis</name>
    <dbReference type="NCBI Taxonomy" id="208331"/>
    <lineage>
        <taxon>Eukaryota</taxon>
        <taxon>Metazoa</taxon>
        <taxon>Chordata</taxon>
        <taxon>Craniata</taxon>
        <taxon>Vertebrata</taxon>
        <taxon>Euteleostomi</taxon>
        <taxon>Actinopterygii</taxon>
        <taxon>Neopterygii</taxon>
        <taxon>Teleostei</taxon>
        <taxon>Neoteleostei</taxon>
        <taxon>Acanthomorphata</taxon>
        <taxon>Ovalentaria</taxon>
        <taxon>Atherinomorphae</taxon>
        <taxon>Cyprinodontiformes</taxon>
        <taxon>Goodeidae</taxon>
        <taxon>Characodon</taxon>
    </lineage>
</organism>
<keyword evidence="4" id="KW-0963">Cytoplasm</keyword>
<dbReference type="Proteomes" id="UP001352852">
    <property type="component" value="Unassembled WGS sequence"/>
</dbReference>
<evidence type="ECO:0000256" key="4">
    <source>
        <dbReference type="ARBA" id="ARBA00022490"/>
    </source>
</evidence>
<comment type="caution">
    <text evidence="12">The sequence shown here is derived from an EMBL/GenBank/DDBJ whole genome shotgun (WGS) entry which is preliminary data.</text>
</comment>
<reference evidence="12 13" key="1">
    <citation type="submission" date="2021-06" db="EMBL/GenBank/DDBJ databases">
        <authorList>
            <person name="Palmer J.M."/>
        </authorList>
    </citation>
    <scope>NUCLEOTIDE SEQUENCE [LARGE SCALE GENOMIC DNA]</scope>
    <source>
        <strain evidence="12 13">CL_MEX2019</strain>
        <tissue evidence="12">Muscle</tissue>
    </source>
</reference>
<dbReference type="InterPro" id="IPR035309">
    <property type="entry name" value="PSME4"/>
</dbReference>
<keyword evidence="6" id="KW-0227">DNA damage</keyword>
<dbReference type="SUPFAM" id="SSF48371">
    <property type="entry name" value="ARM repeat"/>
    <property type="match status" value="1"/>
</dbReference>
<evidence type="ECO:0000256" key="5">
    <source>
        <dbReference type="ARBA" id="ARBA00022737"/>
    </source>
</evidence>
<evidence type="ECO:0000256" key="1">
    <source>
        <dbReference type="ARBA" id="ARBA00004324"/>
    </source>
</evidence>
<evidence type="ECO:0000313" key="12">
    <source>
        <dbReference type="EMBL" id="MED6279573.1"/>
    </source>
</evidence>
<dbReference type="InterPro" id="IPR016024">
    <property type="entry name" value="ARM-type_fold"/>
</dbReference>
<evidence type="ECO:0000256" key="6">
    <source>
        <dbReference type="ARBA" id="ARBA00022763"/>
    </source>
</evidence>
<dbReference type="Pfam" id="PF11919">
    <property type="entry name" value="PSME4_C"/>
    <property type="match status" value="1"/>
</dbReference>
<keyword evidence="8" id="KW-0539">Nucleus</keyword>
<keyword evidence="7" id="KW-0234">DNA repair</keyword>
<gene>
    <name evidence="12" type="primary">PSME4B_1</name>
    <name evidence="12" type="ORF">CHARACLAT_002107</name>
</gene>
<comment type="similarity">
    <text evidence="3">Belongs to the BLM10 family.</text>
</comment>
<evidence type="ECO:0000259" key="9">
    <source>
        <dbReference type="Pfam" id="PF11919"/>
    </source>
</evidence>
<dbReference type="PANTHER" id="PTHR32170">
    <property type="entry name" value="PROTEASOME ACTIVATOR COMPLEX SUBUNIT 4"/>
    <property type="match status" value="1"/>
</dbReference>
<dbReference type="InterPro" id="IPR011989">
    <property type="entry name" value="ARM-like"/>
</dbReference>
<dbReference type="GO" id="GO:0000502">
    <property type="term" value="C:proteasome complex"/>
    <property type="evidence" value="ECO:0007669"/>
    <property type="project" value="UniProtKB-KW"/>
</dbReference>
<accession>A0ABU7DWZ4</accession>
<proteinExistence type="inferred from homology"/>
<evidence type="ECO:0000256" key="7">
    <source>
        <dbReference type="ARBA" id="ARBA00023204"/>
    </source>
</evidence>
<keyword evidence="5" id="KW-0677">Repeat</keyword>
<evidence type="ECO:0000256" key="3">
    <source>
        <dbReference type="ARBA" id="ARBA00005739"/>
    </source>
</evidence>
<keyword evidence="12" id="KW-0647">Proteasome</keyword>
<sequence>MRLSQSRIIQKVRPSPDTQFSLRVSSRTLKRAEQRWDMGVEGFVPQKEIVYNGLLPYCDRLDREAAELLAEIKANLSRAVLLRELWPGVAFWSRKLFSFLKLYGRRFSKEDHVHFIKLLYELVTLPNLEPHMMCSYARLLIQLLKKKELLSRDDLQLLWKPLYELYDRVIYSKTEHLGLIWFPNSVDHILKALIKSCRLYFPASATKEMLDEWRPLLCVFDVVMQKAVSNMELFLPTIMPPEEHSQGFQLWFDELMNLWMSVQNQPSWEGHLVNLFARLANDNIGYVDWIPYIPTIFTRILRNLNLPVGVRQMVAPRYLINPYDIGYLVLWITALLGGPGNAAQKELTCLFSSIASFYHPSNHGRWQTRLMRLLQRLPASVVRRVHRERYAGPSWITVVPDCQRLTDADLQEFTRSLTSAALLAMFSKTGSTDAAYALQNLTLLTPELVIPPVLEKTYAAMETLTEPHTLTATLSCMIGMARSLVSPDNRYPEGRAHVLPLLMGSLPGVDPNDFSKSMITFQFITTFTTLVPLVDCSSAPTQQTDLTEIERDLCFASAGFEDFVLQFLDRCFALIDSSTLEQTRDETETDTQTHLESLVELGLSSTISTILTQCSTEIYKVALQKLYNFATSRIFETCVSGRMVADMCKAAAKCHPAESLRLFVPHCCSIISLITDNEDLQNDDELDKELLWNLQLLSEVIRVDGEQLLKYQGELERILHVCVSLRCKQAYTLACSLLEHTLRSLSLIYPTEYRSTPGGFNTNLPIQDWGRAGDVAALGVCWHVPCQEEENFVFQLLSSLLHPQLQRIKGHVSGDQPMTREELWQSLAIVQHCLLGAGSMLPPLDGAHVHDLVPSMLNLGEIKLHVGVKYDDSLENYRVSICQTMRLLLHHILEHSEDDTKSLFIIIKVISDLMFFCGTHKKEFDSRWKSFTLVKKSMENRLLGKKQHIRALLIDRVLLQHEMRKLVVEGSEYKVVHQELLCDLLLLSTSTYSQVRSRAQSVLMTAMGTYSFSYRDMIPRMLQLLSPQRTAGTEQQFKGTLYCLLGASSGFCPASTRDWECVGEVWPALVRCGLSHSVTLEKPSIGRLFDDIIDRIHRLHDTIGIYFTVSERCVEVANQIAQSQNPAPCLGLPSKEEIKEGFQRQRIRNIVAARKYEKLVNDLLDCLEDRDLPWKFEHMATDLLALLLRDDHPLPPDAVLYFTQTLVHDSISIRKVAISAMAGILKQLKRPRKKVAVLPSDISGIQDPEGICVGDREGNRWLQYDSNNLPLSQEQWDSLQFVEKTHWGYYSWPREMMIYASSEKPQDDLPYEEMSEGEKIIFEYFLDPDFIDQLIEFLSLEERKGKDSFNPRRFCLFKGLFRNYGNIFLPVLRPHLEQLASDPHESAQRCVCEITAGLIRGSKHWSFSKVDRLWQLLCPLIRTALNNITVETYSDWGTCIATACEGRDPRKLHWLFELLMESPLSGEGGSFRDASLLYVLQGGLAQQQWRVSELLHRLLVYLEPKLTHVYKNVRERIGSVLTYIFMIDVALPHTRPTSSPHVAEFVTRVLERLKPLMSEPEIHNHVHEENTQETDERTQAVKLLKTVLKWLMASAGRTFTTPVQHQLQLLPVLFKIAPVEIDESYDEMKQDARTCLSLMSQGLLYPEHIPLVLAALEEMAGSRSWHARFSVLTYLQITVFYNMFTLLSLPAEVLCIRKLVMLLLLDEQLEVRDMACTTLSGLLQCQFFPLDSSLQTQLQTLSQTSLPKARGELASTDMVRRHAGVLGLSACILSSPYAVPLWMPQILMDLSDHLNDPQPIETNKPTQTQTTSLAENSNIKLHPASTAGAVAAAGLQQKVLCAKFAADQRACSKEQD</sequence>
<dbReference type="Gene3D" id="1.25.10.10">
    <property type="entry name" value="Leucine-rich Repeat Variant"/>
    <property type="match status" value="1"/>
</dbReference>
<dbReference type="InterPro" id="IPR055455">
    <property type="entry name" value="HEAT_PSME4"/>
</dbReference>